<keyword evidence="1" id="KW-0472">Membrane</keyword>
<dbReference type="AlphaFoldDB" id="A0A084U3S9"/>
<proteinExistence type="predicted"/>
<organism evidence="2 3">
    <name type="scientific">Malacoplasma iowae DK-CPA</name>
    <dbReference type="NCBI Taxonomy" id="1394179"/>
    <lineage>
        <taxon>Bacteria</taxon>
        <taxon>Bacillati</taxon>
        <taxon>Mycoplasmatota</taxon>
        <taxon>Mycoplasmoidales</taxon>
        <taxon>Mycoplasmoidaceae</taxon>
        <taxon>Malacoplasma</taxon>
    </lineage>
</organism>
<gene>
    <name evidence="2" type="ORF">P271_463</name>
</gene>
<dbReference type="EMBL" id="AWQU01000075">
    <property type="protein sequence ID" value="KFB07615.1"/>
    <property type="molecule type" value="Genomic_DNA"/>
</dbReference>
<dbReference type="Proteomes" id="UP000028523">
    <property type="component" value="Unassembled WGS sequence"/>
</dbReference>
<reference evidence="2 3" key="1">
    <citation type="journal article" date="2014" name="PLoS ONE">
        <title>Reduction of Hydrogen Peroxide Accumulation and Toxicity by a Catalase from Mycoplasma iowae.</title>
        <authorList>
            <person name="Pritchard R.E."/>
            <person name="Prassinos A.J."/>
            <person name="Osborne J.D."/>
            <person name="Raviv Z."/>
            <person name="Balish M.F."/>
        </authorList>
    </citation>
    <scope>NUCLEOTIDE SEQUENCE [LARGE SCALE GENOMIC DNA]</scope>
    <source>
        <strain evidence="2 3">DK-CPA</strain>
    </source>
</reference>
<name>A0A084U3S9_MALIO</name>
<comment type="caution">
    <text evidence="2">The sequence shown here is derived from an EMBL/GenBank/DDBJ whole genome shotgun (WGS) entry which is preliminary data.</text>
</comment>
<sequence>MDNKKNLNNLSSQINKANVGISYKKPKNIKNKQFIVLTVSGLFMCGTIIGAGFAINEAIKVINKKSSKNQVKENIESKEVFKLFLKTTTLL</sequence>
<keyword evidence="1" id="KW-0812">Transmembrane</keyword>
<evidence type="ECO:0000256" key="1">
    <source>
        <dbReference type="SAM" id="Phobius"/>
    </source>
</evidence>
<evidence type="ECO:0000313" key="2">
    <source>
        <dbReference type="EMBL" id="KFB07615.1"/>
    </source>
</evidence>
<dbReference type="RefSeq" id="WP_004024581.1">
    <property type="nucleotide sequence ID" value="NZ_AWQU01000075.1"/>
</dbReference>
<feature type="transmembrane region" description="Helical" evidence="1">
    <location>
        <begin position="34"/>
        <end position="55"/>
    </location>
</feature>
<dbReference type="GeneID" id="96866821"/>
<protein>
    <submittedName>
        <fullName evidence="2">Uncharacterized protein</fullName>
    </submittedName>
</protein>
<evidence type="ECO:0000313" key="3">
    <source>
        <dbReference type="Proteomes" id="UP000028523"/>
    </source>
</evidence>
<accession>A0A084U3S9</accession>
<keyword evidence="3" id="KW-1185">Reference proteome</keyword>
<keyword evidence="1" id="KW-1133">Transmembrane helix</keyword>